<dbReference type="Pfam" id="PF00300">
    <property type="entry name" value="His_Phos_1"/>
    <property type="match status" value="1"/>
</dbReference>
<dbReference type="SUPFAM" id="SSF53254">
    <property type="entry name" value="Phosphoglycerate mutase-like"/>
    <property type="match status" value="1"/>
</dbReference>
<evidence type="ECO:0000256" key="1">
    <source>
        <dbReference type="PIRSR" id="PIRSR613078-2"/>
    </source>
</evidence>
<dbReference type="InterPro" id="IPR013078">
    <property type="entry name" value="His_Pase_superF_clade-1"/>
</dbReference>
<dbReference type="InterPro" id="IPR050275">
    <property type="entry name" value="PGM_Phosphatase"/>
</dbReference>
<name>A0A0A1U392_ENTIV</name>
<organism evidence="2 3">
    <name type="scientific">Entamoeba invadens IP1</name>
    <dbReference type="NCBI Taxonomy" id="370355"/>
    <lineage>
        <taxon>Eukaryota</taxon>
        <taxon>Amoebozoa</taxon>
        <taxon>Evosea</taxon>
        <taxon>Archamoebae</taxon>
        <taxon>Mastigamoebida</taxon>
        <taxon>Entamoebidae</taxon>
        <taxon>Entamoeba</taxon>
    </lineage>
</organism>
<evidence type="ECO:0000313" key="3">
    <source>
        <dbReference type="Proteomes" id="UP000014680"/>
    </source>
</evidence>
<dbReference type="SMART" id="SM00855">
    <property type="entry name" value="PGAM"/>
    <property type="match status" value="1"/>
</dbReference>
<sequence length="209" mass="23466">MMNSLTELILVRHGETEWNLSGFIQGCTDIPLSSNGRLQAVEVSESLTNSFDVIYTSPLQRALDTAKAISNGKFPIIIDDKFREVPFGNWEGKRFEDLTDENYKKFCRGEDGLPIGDTGKSIRYWEEKNAEVLLNICHENEGKRIVVVSHGAWIKCAILGLLKLEPKAYHNIKLGNTGVSRVKFPYGYPILENFNITSHTSLGDRSKTG</sequence>
<dbReference type="GO" id="GO:0016791">
    <property type="term" value="F:phosphatase activity"/>
    <property type="evidence" value="ECO:0007669"/>
    <property type="project" value="TreeGrafter"/>
</dbReference>
<dbReference type="OrthoDB" id="354304at2759"/>
<feature type="binding site" evidence="1">
    <location>
        <position position="61"/>
    </location>
    <ligand>
        <name>substrate</name>
    </ligand>
</feature>
<keyword evidence="3" id="KW-1185">Reference proteome</keyword>
<dbReference type="GeneID" id="14885050"/>
<dbReference type="EMBL" id="KB207015">
    <property type="protein sequence ID" value="ELP86076.1"/>
    <property type="molecule type" value="Genomic_DNA"/>
</dbReference>
<accession>A0A0A1U392</accession>
<dbReference type="PANTHER" id="PTHR48100">
    <property type="entry name" value="BROAD-SPECIFICITY PHOSPHATASE YOR283W-RELATED"/>
    <property type="match status" value="1"/>
</dbReference>
<gene>
    <name evidence="2" type="ORF">EIN_327230</name>
</gene>
<protein>
    <submittedName>
        <fullName evidence="2">Phosphoglycerate mutase, putative</fullName>
    </submittedName>
</protein>
<dbReference type="GO" id="GO:0005829">
    <property type="term" value="C:cytosol"/>
    <property type="evidence" value="ECO:0007669"/>
    <property type="project" value="TreeGrafter"/>
</dbReference>
<dbReference type="Gene3D" id="3.40.50.1240">
    <property type="entry name" value="Phosphoglycerate mutase-like"/>
    <property type="match status" value="1"/>
</dbReference>
<dbReference type="InterPro" id="IPR029033">
    <property type="entry name" value="His_PPase_superfam"/>
</dbReference>
<dbReference type="PANTHER" id="PTHR48100:SF44">
    <property type="entry name" value="PHOSPHATASE C1620.13-RELATED"/>
    <property type="match status" value="1"/>
</dbReference>
<dbReference type="OMA" id="KRVQGWC"/>
<dbReference type="Proteomes" id="UP000014680">
    <property type="component" value="Unassembled WGS sequence"/>
</dbReference>
<dbReference type="CDD" id="cd07067">
    <property type="entry name" value="HP_PGM_like"/>
    <property type="match status" value="1"/>
</dbReference>
<dbReference type="InterPro" id="IPR001345">
    <property type="entry name" value="PG/BPGM_mutase_AS"/>
</dbReference>
<dbReference type="PROSITE" id="PS00175">
    <property type="entry name" value="PG_MUTASE"/>
    <property type="match status" value="1"/>
</dbReference>
<dbReference type="KEGG" id="eiv:EIN_327230"/>
<dbReference type="AlphaFoldDB" id="A0A0A1U392"/>
<reference evidence="2 3" key="1">
    <citation type="submission" date="2012-10" db="EMBL/GenBank/DDBJ databases">
        <authorList>
            <person name="Zafar N."/>
            <person name="Inman J."/>
            <person name="Hall N."/>
            <person name="Lorenzi H."/>
            <person name="Caler E."/>
        </authorList>
    </citation>
    <scope>NUCLEOTIDE SEQUENCE [LARGE SCALE GENOMIC DNA]</scope>
    <source>
        <strain evidence="2 3">IP1</strain>
    </source>
</reference>
<feature type="binding site" evidence="1">
    <location>
        <begin position="12"/>
        <end position="19"/>
    </location>
    <ligand>
        <name>substrate</name>
    </ligand>
</feature>
<evidence type="ECO:0000313" key="2">
    <source>
        <dbReference type="EMBL" id="ELP86076.1"/>
    </source>
</evidence>
<dbReference type="VEuPathDB" id="AmoebaDB:EIN_327230"/>
<proteinExistence type="predicted"/>
<dbReference type="RefSeq" id="XP_004185422.1">
    <property type="nucleotide sequence ID" value="XM_004185374.1"/>
</dbReference>